<name>A0A9P6AYC9_9AGAM</name>
<evidence type="ECO:0000256" key="1">
    <source>
        <dbReference type="SAM" id="MobiDB-lite"/>
    </source>
</evidence>
<dbReference type="Proteomes" id="UP000886523">
    <property type="component" value="Unassembled WGS sequence"/>
</dbReference>
<organism evidence="2 3">
    <name type="scientific">Hydnum rufescens UP504</name>
    <dbReference type="NCBI Taxonomy" id="1448309"/>
    <lineage>
        <taxon>Eukaryota</taxon>
        <taxon>Fungi</taxon>
        <taxon>Dikarya</taxon>
        <taxon>Basidiomycota</taxon>
        <taxon>Agaricomycotina</taxon>
        <taxon>Agaricomycetes</taxon>
        <taxon>Cantharellales</taxon>
        <taxon>Hydnaceae</taxon>
        <taxon>Hydnum</taxon>
    </lineage>
</organism>
<dbReference type="OrthoDB" id="2790258at2759"/>
<reference evidence="2" key="1">
    <citation type="journal article" date="2020" name="Nat. Commun.">
        <title>Large-scale genome sequencing of mycorrhizal fungi provides insights into the early evolution of symbiotic traits.</title>
        <authorList>
            <person name="Miyauchi S."/>
            <person name="Kiss E."/>
            <person name="Kuo A."/>
            <person name="Drula E."/>
            <person name="Kohler A."/>
            <person name="Sanchez-Garcia M."/>
            <person name="Morin E."/>
            <person name="Andreopoulos B."/>
            <person name="Barry K.W."/>
            <person name="Bonito G."/>
            <person name="Buee M."/>
            <person name="Carver A."/>
            <person name="Chen C."/>
            <person name="Cichocki N."/>
            <person name="Clum A."/>
            <person name="Culley D."/>
            <person name="Crous P.W."/>
            <person name="Fauchery L."/>
            <person name="Girlanda M."/>
            <person name="Hayes R.D."/>
            <person name="Keri Z."/>
            <person name="LaButti K."/>
            <person name="Lipzen A."/>
            <person name="Lombard V."/>
            <person name="Magnuson J."/>
            <person name="Maillard F."/>
            <person name="Murat C."/>
            <person name="Nolan M."/>
            <person name="Ohm R.A."/>
            <person name="Pangilinan J."/>
            <person name="Pereira M.F."/>
            <person name="Perotto S."/>
            <person name="Peter M."/>
            <person name="Pfister S."/>
            <person name="Riley R."/>
            <person name="Sitrit Y."/>
            <person name="Stielow J.B."/>
            <person name="Szollosi G."/>
            <person name="Zifcakova L."/>
            <person name="Stursova M."/>
            <person name="Spatafora J.W."/>
            <person name="Tedersoo L."/>
            <person name="Vaario L.M."/>
            <person name="Yamada A."/>
            <person name="Yan M."/>
            <person name="Wang P."/>
            <person name="Xu J."/>
            <person name="Bruns T."/>
            <person name="Baldrian P."/>
            <person name="Vilgalys R."/>
            <person name="Dunand C."/>
            <person name="Henrissat B."/>
            <person name="Grigoriev I.V."/>
            <person name="Hibbett D."/>
            <person name="Nagy L.G."/>
            <person name="Martin F.M."/>
        </authorList>
    </citation>
    <scope>NUCLEOTIDE SEQUENCE</scope>
    <source>
        <strain evidence="2">UP504</strain>
    </source>
</reference>
<dbReference type="AlphaFoldDB" id="A0A9P6AYC9"/>
<feature type="region of interest" description="Disordered" evidence="1">
    <location>
        <begin position="416"/>
        <end position="448"/>
    </location>
</feature>
<accession>A0A9P6AYC9</accession>
<sequence length="448" mass="50941">MVELEKVLHAKGVSFSSTENHIWQHVLSLLKTAPEGDVMAVSHSLVGLVQSSGDHHVAFLDIICESNATQKFIPIKTRWDSAYGMLKRLIPTQPAIDVMSAKCKYHDLQENLNDEQWKMAEKIRDILEFPHMVQHLMSGKKTLILSGAVPAFQSLQDHWEEHAHKYPEVQRYIVGGMDQLNKYHNKAGKTCAYVMAMVLNPSIKLYFINKNFSPMEQETVIEWIKDKLKMYRAIITAMPSTTSNKKLSTSAHIKLSLIDSNDNFGEETSIDNEYNNYMVLLHHAYAKISLRDYDKRHNHIKPELMEALQMLKFMLKNESLHFTENWKTLIGNMTTNPDDENNTLQHILGVKPMEIEELLEHLMGEEGHLGQSHSGPQKPLISIDLRAGTLPSPFDINLISNWQADVTKVLYFTIPNPSEQDKSNKPMNAQVGQDMSILSGRGGGDEEQ</sequence>
<dbReference type="SUPFAM" id="SSF53098">
    <property type="entry name" value="Ribonuclease H-like"/>
    <property type="match status" value="1"/>
</dbReference>
<keyword evidence="3" id="KW-1185">Reference proteome</keyword>
<comment type="caution">
    <text evidence="2">The sequence shown here is derived from an EMBL/GenBank/DDBJ whole genome shotgun (WGS) entry which is preliminary data.</text>
</comment>
<protein>
    <submittedName>
        <fullName evidence="2">Uncharacterized protein</fullName>
    </submittedName>
</protein>
<gene>
    <name evidence="2" type="ORF">BS47DRAFT_1457691</name>
</gene>
<evidence type="ECO:0000313" key="3">
    <source>
        <dbReference type="Proteomes" id="UP000886523"/>
    </source>
</evidence>
<dbReference type="EMBL" id="MU128970">
    <property type="protein sequence ID" value="KAF9513630.1"/>
    <property type="molecule type" value="Genomic_DNA"/>
</dbReference>
<dbReference type="PANTHER" id="PTHR23272">
    <property type="entry name" value="BED FINGER-RELATED"/>
    <property type="match status" value="1"/>
</dbReference>
<proteinExistence type="predicted"/>
<evidence type="ECO:0000313" key="2">
    <source>
        <dbReference type="EMBL" id="KAF9513630.1"/>
    </source>
</evidence>
<dbReference type="InterPro" id="IPR012337">
    <property type="entry name" value="RNaseH-like_sf"/>
</dbReference>